<protein>
    <submittedName>
        <fullName evidence="1">Uncharacterized protein</fullName>
    </submittedName>
</protein>
<accession>A0A6N8GQC8</accession>
<dbReference type="SUPFAM" id="SSF46689">
    <property type="entry name" value="Homeodomain-like"/>
    <property type="match status" value="1"/>
</dbReference>
<evidence type="ECO:0000313" key="1">
    <source>
        <dbReference type="EMBL" id="MUN64989.1"/>
    </source>
</evidence>
<reference evidence="1 2" key="1">
    <citation type="submission" date="2019-12" db="EMBL/GenBank/DDBJ databases">
        <authorList>
            <person name="Shi Y."/>
        </authorList>
    </citation>
    <scope>NUCLEOTIDE SEQUENCE [LARGE SCALE GENOMIC DNA]</scope>
    <source>
        <strain evidence="1 2">JCM 17929</strain>
    </source>
</reference>
<sequence>MAAVFPIRQPTVETWVARYLESSEAGLVDRPSPPLCRSTHTPAAVVKLIEVLRRQRKWSTRHIHCHLIHRAVALSPRTVGRGLSRRGIFGPATLP</sequence>
<evidence type="ECO:0000313" key="2">
    <source>
        <dbReference type="Proteomes" id="UP000436989"/>
    </source>
</evidence>
<dbReference type="Pfam" id="PF13565">
    <property type="entry name" value="HTH_32"/>
    <property type="match status" value="1"/>
</dbReference>
<dbReference type="AlphaFoldDB" id="A0A6N8GQC8"/>
<keyword evidence="2" id="KW-1185">Reference proteome</keyword>
<dbReference type="EMBL" id="WOGU01000029">
    <property type="protein sequence ID" value="MUN64989.1"/>
    <property type="molecule type" value="Genomic_DNA"/>
</dbReference>
<dbReference type="InterPro" id="IPR009057">
    <property type="entry name" value="Homeodomain-like_sf"/>
</dbReference>
<name>A0A6N8GQC8_9MICC</name>
<comment type="caution">
    <text evidence="1">The sequence shown here is derived from an EMBL/GenBank/DDBJ whole genome shotgun (WGS) entry which is preliminary data.</text>
</comment>
<proteinExistence type="predicted"/>
<dbReference type="RefSeq" id="WP_156270846.1">
    <property type="nucleotide sequence ID" value="NZ_WOGU01000029.1"/>
</dbReference>
<organism evidence="1 2">
    <name type="scientific">Kocuria sediminis</name>
    <dbReference type="NCBI Taxonomy" id="1038857"/>
    <lineage>
        <taxon>Bacteria</taxon>
        <taxon>Bacillati</taxon>
        <taxon>Actinomycetota</taxon>
        <taxon>Actinomycetes</taxon>
        <taxon>Micrococcales</taxon>
        <taxon>Micrococcaceae</taxon>
        <taxon>Kocuria</taxon>
    </lineage>
</organism>
<dbReference type="Proteomes" id="UP000436989">
    <property type="component" value="Unassembled WGS sequence"/>
</dbReference>
<gene>
    <name evidence="1" type="ORF">GMA12_17895</name>
</gene>